<dbReference type="RefSeq" id="WP_185023875.1">
    <property type="nucleotide sequence ID" value="NZ_JACHMQ010000001.1"/>
</dbReference>
<proteinExistence type="predicted"/>
<dbReference type="AlphaFoldDB" id="A0A7X0FWI1"/>
<evidence type="ECO:0000256" key="1">
    <source>
        <dbReference type="SAM" id="MobiDB-lite"/>
    </source>
</evidence>
<evidence type="ECO:0000313" key="3">
    <source>
        <dbReference type="EMBL" id="MBB6394181.1"/>
    </source>
</evidence>
<feature type="chain" id="PRO_5030511281" evidence="2">
    <location>
        <begin position="22"/>
        <end position="154"/>
    </location>
</feature>
<feature type="signal peptide" evidence="2">
    <location>
        <begin position="1"/>
        <end position="21"/>
    </location>
</feature>
<dbReference type="Proteomes" id="UP000546324">
    <property type="component" value="Unassembled WGS sequence"/>
</dbReference>
<organism evidence="3 4">
    <name type="scientific">Actinomadura coerulea</name>
    <dbReference type="NCBI Taxonomy" id="46159"/>
    <lineage>
        <taxon>Bacteria</taxon>
        <taxon>Bacillati</taxon>
        <taxon>Actinomycetota</taxon>
        <taxon>Actinomycetes</taxon>
        <taxon>Streptosporangiales</taxon>
        <taxon>Thermomonosporaceae</taxon>
        <taxon>Actinomadura</taxon>
    </lineage>
</organism>
<reference evidence="3 4" key="1">
    <citation type="submission" date="2020-08" db="EMBL/GenBank/DDBJ databases">
        <title>Sequencing the genomes of 1000 actinobacteria strains.</title>
        <authorList>
            <person name="Klenk H.-P."/>
        </authorList>
    </citation>
    <scope>NUCLEOTIDE SEQUENCE [LARGE SCALE GENOMIC DNA]</scope>
    <source>
        <strain evidence="3 4">DSM 43675</strain>
    </source>
</reference>
<name>A0A7X0FWI1_9ACTN</name>
<evidence type="ECO:0000256" key="2">
    <source>
        <dbReference type="SAM" id="SignalP"/>
    </source>
</evidence>
<gene>
    <name evidence="3" type="ORF">BKA00_001095</name>
</gene>
<keyword evidence="4" id="KW-1185">Reference proteome</keyword>
<comment type="caution">
    <text evidence="3">The sequence shown here is derived from an EMBL/GenBank/DDBJ whole genome shotgun (WGS) entry which is preliminary data.</text>
</comment>
<feature type="region of interest" description="Disordered" evidence="1">
    <location>
        <begin position="22"/>
        <end position="79"/>
    </location>
</feature>
<sequence length="154" mass="15932">MTKTIAIRLAVSGLLLIGAAACDGDGDNPAAGPSSTPASGTPSAGTAQAATPPAAPPTSAKPAPTRATPSDPKVTNSKQIVMIDPDGKRYTFTTMAQMAAGMRVTMGENAPSDFCEKSYRQGVEGGGSFPAGRDAFLAACREGWRKSERWMRQR</sequence>
<keyword evidence="2" id="KW-0732">Signal</keyword>
<feature type="compositionally biased region" description="Low complexity" evidence="1">
    <location>
        <begin position="29"/>
        <end position="70"/>
    </location>
</feature>
<accession>A0A7X0FWI1</accession>
<dbReference type="PROSITE" id="PS51257">
    <property type="entry name" value="PROKAR_LIPOPROTEIN"/>
    <property type="match status" value="1"/>
</dbReference>
<dbReference type="EMBL" id="JACHMQ010000001">
    <property type="protein sequence ID" value="MBB6394181.1"/>
    <property type="molecule type" value="Genomic_DNA"/>
</dbReference>
<evidence type="ECO:0000313" key="4">
    <source>
        <dbReference type="Proteomes" id="UP000546324"/>
    </source>
</evidence>
<protein>
    <submittedName>
        <fullName evidence="3">Uncharacterized protein</fullName>
    </submittedName>
</protein>